<evidence type="ECO:0000256" key="3">
    <source>
        <dbReference type="SAM" id="Phobius"/>
    </source>
</evidence>
<name>A0ABS2R567_9BACI</name>
<evidence type="ECO:0000313" key="6">
    <source>
        <dbReference type="Proteomes" id="UP000823485"/>
    </source>
</evidence>
<feature type="transmembrane region" description="Helical" evidence="3">
    <location>
        <begin position="156"/>
        <end position="175"/>
    </location>
</feature>
<evidence type="ECO:0000256" key="2">
    <source>
        <dbReference type="ARBA" id="ARBA00007362"/>
    </source>
</evidence>
<keyword evidence="3" id="KW-0812">Transmembrane</keyword>
<feature type="transmembrane region" description="Helical" evidence="3">
    <location>
        <begin position="242"/>
        <end position="270"/>
    </location>
</feature>
<reference evidence="5 6" key="1">
    <citation type="submission" date="2021-01" db="EMBL/GenBank/DDBJ databases">
        <title>Genomic Encyclopedia of Type Strains, Phase IV (KMG-IV): sequencing the most valuable type-strain genomes for metagenomic binning, comparative biology and taxonomic classification.</title>
        <authorList>
            <person name="Goeker M."/>
        </authorList>
    </citation>
    <scope>NUCLEOTIDE SEQUENCE [LARGE SCALE GENOMIC DNA]</scope>
    <source>
        <strain evidence="5 6">DSM 105453</strain>
    </source>
</reference>
<dbReference type="InterPro" id="IPR000620">
    <property type="entry name" value="EamA_dom"/>
</dbReference>
<proteinExistence type="inferred from homology"/>
<dbReference type="SUPFAM" id="SSF103481">
    <property type="entry name" value="Multidrug resistance efflux transporter EmrE"/>
    <property type="match status" value="2"/>
</dbReference>
<feature type="transmembrane region" description="Helical" evidence="3">
    <location>
        <begin position="32"/>
        <end position="53"/>
    </location>
</feature>
<feature type="domain" description="EamA" evidence="4">
    <location>
        <begin position="2"/>
        <end position="133"/>
    </location>
</feature>
<feature type="transmembrane region" description="Helical" evidence="3">
    <location>
        <begin position="282"/>
        <end position="299"/>
    </location>
</feature>
<dbReference type="Proteomes" id="UP000823485">
    <property type="component" value="Unassembled WGS sequence"/>
</dbReference>
<feature type="transmembrane region" description="Helical" evidence="3">
    <location>
        <begin position="196"/>
        <end position="214"/>
    </location>
</feature>
<feature type="transmembrane region" description="Helical" evidence="3">
    <location>
        <begin position="65"/>
        <end position="84"/>
    </location>
</feature>
<protein>
    <submittedName>
        <fullName evidence="5">Drug/metabolite transporter (DMT)-like permease</fullName>
    </submittedName>
</protein>
<comment type="similarity">
    <text evidence="2">Belongs to the EamA transporter family.</text>
</comment>
<keyword evidence="3" id="KW-1133">Transmembrane helix</keyword>
<comment type="subcellular location">
    <subcellularLocation>
        <location evidence="1">Endomembrane system</location>
        <topology evidence="1">Multi-pass membrane protein</topology>
    </subcellularLocation>
</comment>
<organism evidence="5 6">
    <name type="scientific">Siminovitchia thermophila</name>
    <dbReference type="NCBI Taxonomy" id="1245522"/>
    <lineage>
        <taxon>Bacteria</taxon>
        <taxon>Bacillati</taxon>
        <taxon>Bacillota</taxon>
        <taxon>Bacilli</taxon>
        <taxon>Bacillales</taxon>
        <taxon>Bacillaceae</taxon>
        <taxon>Siminovitchia</taxon>
    </lineage>
</organism>
<dbReference type="RefSeq" id="WP_077113740.1">
    <property type="nucleotide sequence ID" value="NZ_JAFBFH010000005.1"/>
</dbReference>
<keyword evidence="3" id="KW-0472">Membrane</keyword>
<sequence>MWFIFSILTAISWGAANLYYKKGSDSSDKYSHLKIVTMVGFVMGIHAVSYMLIKGIAFDPFDMIRYFPVSALYILSMTIGYVGLRYIELSIAAPVQNSSGAVSAILLFIFFPREMSLINILGIVTVTAGVIGLAILEKQGEIESLRASNAVIPKKYQIGILAITFPILYSIFDGLGTFVDGMYLDELKLISEDSALLAYEFTFFIVGLLSYLYVKIIKKEPFVILKEHDKGFAAILETIGQFFYVFALAGNAIIAAPLIAAHGIFSVVLSRMFLNEVLSKRHYVMIAIVMLGIILLGIAEGLGE</sequence>
<accession>A0ABS2R567</accession>
<dbReference type="Pfam" id="PF00892">
    <property type="entry name" value="EamA"/>
    <property type="match status" value="1"/>
</dbReference>
<dbReference type="EMBL" id="JAFBFH010000005">
    <property type="protein sequence ID" value="MBM7714058.1"/>
    <property type="molecule type" value="Genomic_DNA"/>
</dbReference>
<evidence type="ECO:0000313" key="5">
    <source>
        <dbReference type="EMBL" id="MBM7714058.1"/>
    </source>
</evidence>
<gene>
    <name evidence="5" type="ORF">JOC94_001030</name>
</gene>
<evidence type="ECO:0000259" key="4">
    <source>
        <dbReference type="Pfam" id="PF00892"/>
    </source>
</evidence>
<dbReference type="Gene3D" id="1.10.3730.20">
    <property type="match status" value="1"/>
</dbReference>
<comment type="caution">
    <text evidence="5">The sequence shown here is derived from an EMBL/GenBank/DDBJ whole genome shotgun (WGS) entry which is preliminary data.</text>
</comment>
<evidence type="ECO:0000256" key="1">
    <source>
        <dbReference type="ARBA" id="ARBA00004127"/>
    </source>
</evidence>
<keyword evidence="6" id="KW-1185">Reference proteome</keyword>
<feature type="transmembrane region" description="Helical" evidence="3">
    <location>
        <begin position="117"/>
        <end position="136"/>
    </location>
</feature>
<dbReference type="InterPro" id="IPR037185">
    <property type="entry name" value="EmrE-like"/>
</dbReference>